<proteinExistence type="predicted"/>
<evidence type="ECO:0000313" key="2">
    <source>
        <dbReference type="Proteomes" id="UP000178744"/>
    </source>
</evidence>
<evidence type="ECO:0000313" key="1">
    <source>
        <dbReference type="EMBL" id="OGY60394.1"/>
    </source>
</evidence>
<protein>
    <submittedName>
        <fullName evidence="1">Uncharacterized protein</fullName>
    </submittedName>
</protein>
<name>A0A1G1Z7A2_9BACT</name>
<organism evidence="1 2">
    <name type="scientific">Candidatus Colwellbacteria bacterium RIFCSPLOWO2_01_FULL_48_10</name>
    <dbReference type="NCBI Taxonomy" id="1797690"/>
    <lineage>
        <taxon>Bacteria</taxon>
        <taxon>Candidatus Colwelliibacteriota</taxon>
    </lineage>
</organism>
<sequence>MNIQTTAPKVISTVEAFLAALKIGDKFWHMTTLHCRPTSIQGPLAVVGGIWTVEVCKVFCQNQYGQKEEWHVGDIANKCNKVFLTAEDAQAYFEERKLAYETDPKLIAQYEQDCARSARELQELDSLESDLWLDDPMDDPY</sequence>
<comment type="caution">
    <text evidence="1">The sequence shown here is derived from an EMBL/GenBank/DDBJ whole genome shotgun (WGS) entry which is preliminary data.</text>
</comment>
<dbReference type="Proteomes" id="UP000178744">
    <property type="component" value="Unassembled WGS sequence"/>
</dbReference>
<dbReference type="STRING" id="1797690.A3B23_01800"/>
<gene>
    <name evidence="1" type="ORF">A3B23_01800</name>
</gene>
<accession>A0A1G1Z7A2</accession>
<dbReference type="AlphaFoldDB" id="A0A1G1Z7A2"/>
<dbReference type="EMBL" id="MHIY01000001">
    <property type="protein sequence ID" value="OGY60394.1"/>
    <property type="molecule type" value="Genomic_DNA"/>
</dbReference>
<reference evidence="1 2" key="1">
    <citation type="journal article" date="2016" name="Nat. Commun.">
        <title>Thousands of microbial genomes shed light on interconnected biogeochemical processes in an aquifer system.</title>
        <authorList>
            <person name="Anantharaman K."/>
            <person name="Brown C.T."/>
            <person name="Hug L.A."/>
            <person name="Sharon I."/>
            <person name="Castelle C.J."/>
            <person name="Probst A.J."/>
            <person name="Thomas B.C."/>
            <person name="Singh A."/>
            <person name="Wilkins M.J."/>
            <person name="Karaoz U."/>
            <person name="Brodie E.L."/>
            <person name="Williams K.H."/>
            <person name="Hubbard S.S."/>
            <person name="Banfield J.F."/>
        </authorList>
    </citation>
    <scope>NUCLEOTIDE SEQUENCE [LARGE SCALE GENOMIC DNA]</scope>
</reference>